<evidence type="ECO:0000256" key="10">
    <source>
        <dbReference type="SAM" id="MobiDB-lite"/>
    </source>
</evidence>
<feature type="transmembrane region" description="Helical" evidence="11">
    <location>
        <begin position="191"/>
        <end position="210"/>
    </location>
</feature>
<evidence type="ECO:0000259" key="12">
    <source>
        <dbReference type="PROSITE" id="PS50963"/>
    </source>
</evidence>
<feature type="compositionally biased region" description="Basic and acidic residues" evidence="10">
    <location>
        <begin position="235"/>
        <end position="257"/>
    </location>
</feature>
<evidence type="ECO:0000313" key="14">
    <source>
        <dbReference type="Proteomes" id="UP000575029"/>
    </source>
</evidence>
<feature type="compositionally biased region" description="Basic and acidic residues" evidence="10">
    <location>
        <begin position="160"/>
        <end position="170"/>
    </location>
</feature>
<feature type="non-terminal residue" evidence="13">
    <location>
        <position position="1"/>
    </location>
</feature>
<dbReference type="SMART" id="SM00445">
    <property type="entry name" value="LINK"/>
    <property type="match status" value="1"/>
</dbReference>
<comment type="subcellular location">
    <subcellularLocation>
        <location evidence="1">Membrane</location>
        <topology evidence="1">Single-pass membrane protein</topology>
    </subcellularLocation>
</comment>
<sequence>DQKVNYSEASNVCNQFNLQLARKDQVEEALKRGFETCNFGWVAEQFVVIPRITSNPRCGQGKTGLAQWKVGLHRPFHVYCFNSSDVQINSCEPDPTTTAFPSSSASMDLTAYSASDLTENITAMPTVTITESEKFLRNRFRVVCVTETILPTEEPTTQMPEEHSPTDSPKHTPQLAFKNDAVVFGGIPTTLLVLAIIFFLISVVLAVCYIKKYKKTLPLFKKNQQKETVVTTALKETKSNDQTPEKETQNNGNKVEECKTKPEATVKCLEAEV</sequence>
<keyword evidence="7" id="KW-0675">Receptor</keyword>
<keyword evidence="14" id="KW-1185">Reference proteome</keyword>
<dbReference type="PROSITE" id="PS50963">
    <property type="entry name" value="LINK_2"/>
    <property type="match status" value="1"/>
</dbReference>
<feature type="disulfide bond" evidence="9">
    <location>
        <begin position="37"/>
        <end position="58"/>
    </location>
</feature>
<dbReference type="PANTHER" id="PTHR10225:SF2">
    <property type="entry name" value="LYMPHATIC VESSEL ENDOTHELIAL HYALURONIC ACID RECEPTOR 1"/>
    <property type="match status" value="1"/>
</dbReference>
<comment type="caution">
    <text evidence="9">Lacks conserved residue(s) required for the propagation of feature annotation.</text>
</comment>
<dbReference type="PRINTS" id="PR01265">
    <property type="entry name" value="LINKMODULE"/>
</dbReference>
<dbReference type="EMBL" id="VZRM01002025">
    <property type="protein sequence ID" value="NWV33294.1"/>
    <property type="molecule type" value="Genomic_DNA"/>
</dbReference>
<keyword evidence="2 11" id="KW-0812">Transmembrane</keyword>
<dbReference type="GO" id="GO:0007155">
    <property type="term" value="P:cell adhesion"/>
    <property type="evidence" value="ECO:0007669"/>
    <property type="project" value="InterPro"/>
</dbReference>
<comment type="caution">
    <text evidence="13">The sequence shown here is derived from an EMBL/GenBank/DDBJ whole genome shotgun (WGS) entry which is preliminary data.</text>
</comment>
<proteinExistence type="predicted"/>
<protein>
    <submittedName>
        <fullName evidence="13">LYVE1 protein</fullName>
    </submittedName>
</protein>
<accession>A0A7K6E2D6</accession>
<dbReference type="InterPro" id="IPR000538">
    <property type="entry name" value="Link_dom"/>
</dbReference>
<dbReference type="SUPFAM" id="SSF56436">
    <property type="entry name" value="C-type lectin-like"/>
    <property type="match status" value="1"/>
</dbReference>
<keyword evidence="4 11" id="KW-1133">Transmembrane helix</keyword>
<keyword evidence="6 9" id="KW-1015">Disulfide bond</keyword>
<keyword evidence="8" id="KW-0325">Glycoprotein</keyword>
<keyword evidence="5 11" id="KW-0472">Membrane</keyword>
<feature type="region of interest" description="Disordered" evidence="10">
    <location>
        <begin position="234"/>
        <end position="257"/>
    </location>
</feature>
<dbReference type="Proteomes" id="UP000575029">
    <property type="component" value="Unassembled WGS sequence"/>
</dbReference>
<organism evidence="13 14">
    <name type="scientific">Grantiella picta</name>
    <dbReference type="NCBI Taxonomy" id="266360"/>
    <lineage>
        <taxon>Eukaryota</taxon>
        <taxon>Metazoa</taxon>
        <taxon>Chordata</taxon>
        <taxon>Craniata</taxon>
        <taxon>Vertebrata</taxon>
        <taxon>Euteleostomi</taxon>
        <taxon>Archelosauria</taxon>
        <taxon>Archosauria</taxon>
        <taxon>Dinosauria</taxon>
        <taxon>Saurischia</taxon>
        <taxon>Theropoda</taxon>
        <taxon>Coelurosauria</taxon>
        <taxon>Aves</taxon>
        <taxon>Neognathae</taxon>
        <taxon>Neoaves</taxon>
        <taxon>Telluraves</taxon>
        <taxon>Australaves</taxon>
        <taxon>Passeriformes</taxon>
        <taxon>Meliphagoidea</taxon>
        <taxon>Meliphagidae</taxon>
        <taxon>Grantiella</taxon>
    </lineage>
</organism>
<dbReference type="InterPro" id="IPR016187">
    <property type="entry name" value="CTDL_fold"/>
</dbReference>
<keyword evidence="3" id="KW-0732">Signal</keyword>
<evidence type="ECO:0000256" key="9">
    <source>
        <dbReference type="PROSITE-ProRule" id="PRU00323"/>
    </source>
</evidence>
<feature type="domain" description="Link" evidence="12">
    <location>
        <begin position="1"/>
        <end position="82"/>
    </location>
</feature>
<dbReference type="Pfam" id="PF00193">
    <property type="entry name" value="Xlink"/>
    <property type="match status" value="1"/>
</dbReference>
<name>A0A7K6E2D6_9PASS</name>
<reference evidence="13 14" key="1">
    <citation type="submission" date="2019-09" db="EMBL/GenBank/DDBJ databases">
        <title>Bird 10,000 Genomes (B10K) Project - Family phase.</title>
        <authorList>
            <person name="Zhang G."/>
        </authorList>
    </citation>
    <scope>NUCLEOTIDE SEQUENCE [LARGE SCALE GENOMIC DNA]</scope>
    <source>
        <strain evidence="13">B10K-DU-029-50</strain>
        <tissue evidence="13">Heart</tissue>
    </source>
</reference>
<evidence type="ECO:0000256" key="11">
    <source>
        <dbReference type="SAM" id="Phobius"/>
    </source>
</evidence>
<dbReference type="AlphaFoldDB" id="A0A7K6E2D6"/>
<dbReference type="GO" id="GO:0005540">
    <property type="term" value="F:hyaluronic acid binding"/>
    <property type="evidence" value="ECO:0007669"/>
    <property type="project" value="InterPro"/>
</dbReference>
<dbReference type="InterPro" id="IPR016186">
    <property type="entry name" value="C-type_lectin-like/link_sf"/>
</dbReference>
<evidence type="ECO:0000256" key="4">
    <source>
        <dbReference type="ARBA" id="ARBA00022989"/>
    </source>
</evidence>
<evidence type="ECO:0000256" key="1">
    <source>
        <dbReference type="ARBA" id="ARBA00004167"/>
    </source>
</evidence>
<dbReference type="PROSITE" id="PS01241">
    <property type="entry name" value="LINK_1"/>
    <property type="match status" value="1"/>
</dbReference>
<evidence type="ECO:0000256" key="7">
    <source>
        <dbReference type="ARBA" id="ARBA00023170"/>
    </source>
</evidence>
<dbReference type="GO" id="GO:0005886">
    <property type="term" value="C:plasma membrane"/>
    <property type="evidence" value="ECO:0007669"/>
    <property type="project" value="TreeGrafter"/>
</dbReference>
<evidence type="ECO:0000256" key="6">
    <source>
        <dbReference type="ARBA" id="ARBA00023157"/>
    </source>
</evidence>
<dbReference type="Gene3D" id="3.10.100.10">
    <property type="entry name" value="Mannose-Binding Protein A, subunit A"/>
    <property type="match status" value="1"/>
</dbReference>
<evidence type="ECO:0000256" key="3">
    <source>
        <dbReference type="ARBA" id="ARBA00022729"/>
    </source>
</evidence>
<evidence type="ECO:0000256" key="2">
    <source>
        <dbReference type="ARBA" id="ARBA00022692"/>
    </source>
</evidence>
<dbReference type="GO" id="GO:0004888">
    <property type="term" value="F:transmembrane signaling receptor activity"/>
    <property type="evidence" value="ECO:0007669"/>
    <property type="project" value="TreeGrafter"/>
</dbReference>
<feature type="region of interest" description="Disordered" evidence="10">
    <location>
        <begin position="153"/>
        <end position="172"/>
    </location>
</feature>
<evidence type="ECO:0000256" key="8">
    <source>
        <dbReference type="ARBA" id="ARBA00023180"/>
    </source>
</evidence>
<dbReference type="PANTHER" id="PTHR10225">
    <property type="entry name" value="HYALURONAN RECEPTOR"/>
    <property type="match status" value="1"/>
</dbReference>
<dbReference type="InterPro" id="IPR043210">
    <property type="entry name" value="CD44_antigen-like"/>
</dbReference>
<evidence type="ECO:0000256" key="5">
    <source>
        <dbReference type="ARBA" id="ARBA00023136"/>
    </source>
</evidence>
<gene>
    <name evidence="13" type="primary">Lyve1</name>
    <name evidence="13" type="ORF">GRAPIC_R06939</name>
</gene>
<evidence type="ECO:0000313" key="13">
    <source>
        <dbReference type="EMBL" id="NWV33294.1"/>
    </source>
</evidence>
<feature type="non-terminal residue" evidence="13">
    <location>
        <position position="273"/>
    </location>
</feature>